<dbReference type="RefSeq" id="WP_101522053.1">
    <property type="nucleotide sequence ID" value="NZ_PKLZ01000010.1"/>
</dbReference>
<gene>
    <name evidence="1" type="ORF">CWI75_13560</name>
</gene>
<dbReference type="PANTHER" id="PTHR34846">
    <property type="entry name" value="4-CARBOXYMUCONOLACTONE DECARBOXYLASE FAMILY PROTEIN (AFU_ORTHOLOGUE AFUA_6G11590)"/>
    <property type="match status" value="1"/>
</dbReference>
<dbReference type="SUPFAM" id="SSF69118">
    <property type="entry name" value="AhpD-like"/>
    <property type="match status" value="1"/>
</dbReference>
<protein>
    <recommendedName>
        <fullName evidence="3">Carboxymuconolactone decarboxylase-like domain-containing protein</fullName>
    </recommendedName>
</protein>
<reference evidence="2" key="1">
    <citation type="submission" date="2017-11" db="EMBL/GenBank/DDBJ databases">
        <title>The draft genome sequence of Chromatocurvus sp. F02.</title>
        <authorList>
            <person name="Du Z.-J."/>
            <person name="Chang Y.-Q."/>
        </authorList>
    </citation>
    <scope>NUCLEOTIDE SEQUENCE [LARGE SCALE GENOMIC DNA]</scope>
    <source>
        <strain evidence="2">F02</strain>
    </source>
</reference>
<evidence type="ECO:0000313" key="2">
    <source>
        <dbReference type="Proteomes" id="UP000234845"/>
    </source>
</evidence>
<dbReference type="AlphaFoldDB" id="A0A2N5Y049"/>
<sequence length="176" mass="20034">MSRIFLTEPEQLPPFLRELHDNAPEKDWSTKHTARAFSANPQLLEGYLKFYYPWHRSDGTGLLEPRLKELVRLRIATLNGCKTCKAARLDPTVTEEEAMQGVDDPSESFTERERAAIALAEKMAIDHFSIDDETIRSLKQVFSEGELLELMMMAGQYVGFGRMLAILQLEEVSCPV</sequence>
<organism evidence="1 2">
    <name type="scientific">Kineobactrum sediminis</name>
    <dbReference type="NCBI Taxonomy" id="1905677"/>
    <lineage>
        <taxon>Bacteria</taxon>
        <taxon>Pseudomonadati</taxon>
        <taxon>Pseudomonadota</taxon>
        <taxon>Gammaproteobacteria</taxon>
        <taxon>Cellvibrionales</taxon>
        <taxon>Halieaceae</taxon>
        <taxon>Kineobactrum</taxon>
    </lineage>
</organism>
<accession>A0A2N5Y049</accession>
<comment type="caution">
    <text evidence="1">The sequence shown here is derived from an EMBL/GenBank/DDBJ whole genome shotgun (WGS) entry which is preliminary data.</text>
</comment>
<dbReference type="Proteomes" id="UP000234845">
    <property type="component" value="Unassembled WGS sequence"/>
</dbReference>
<dbReference type="EMBL" id="PKLZ01000010">
    <property type="protein sequence ID" value="PLW81770.1"/>
    <property type="molecule type" value="Genomic_DNA"/>
</dbReference>
<dbReference type="InterPro" id="IPR029032">
    <property type="entry name" value="AhpD-like"/>
</dbReference>
<evidence type="ECO:0008006" key="3">
    <source>
        <dbReference type="Google" id="ProtNLM"/>
    </source>
</evidence>
<proteinExistence type="predicted"/>
<name>A0A2N5Y049_9GAMM</name>
<dbReference type="PANTHER" id="PTHR34846:SF5">
    <property type="entry name" value="CARBOXYMUCONOLACTONE DECARBOXYLASE-LIKE DOMAIN-CONTAINING PROTEIN"/>
    <property type="match status" value="1"/>
</dbReference>
<dbReference type="Gene3D" id="1.20.1290.10">
    <property type="entry name" value="AhpD-like"/>
    <property type="match status" value="1"/>
</dbReference>
<evidence type="ECO:0000313" key="1">
    <source>
        <dbReference type="EMBL" id="PLW81770.1"/>
    </source>
</evidence>
<dbReference type="OrthoDB" id="9801997at2"/>
<keyword evidence="2" id="KW-1185">Reference proteome</keyword>